<evidence type="ECO:0000259" key="8">
    <source>
        <dbReference type="Pfam" id="PF00303"/>
    </source>
</evidence>
<feature type="binding site" description="in other chain" evidence="6">
    <location>
        <position position="219"/>
    </location>
    <ligand>
        <name>dUMP</name>
        <dbReference type="ChEBI" id="CHEBI:246422"/>
        <note>ligand shared between dimeric partners</note>
    </ligand>
</feature>
<organism evidence="9 11">
    <name type="scientific">Morganella morganii</name>
    <name type="common">Proteus morganii</name>
    <dbReference type="NCBI Taxonomy" id="582"/>
    <lineage>
        <taxon>Bacteria</taxon>
        <taxon>Pseudomonadati</taxon>
        <taxon>Pseudomonadota</taxon>
        <taxon>Gammaproteobacteria</taxon>
        <taxon>Enterobacterales</taxon>
        <taxon>Morganellaceae</taxon>
        <taxon>Morganella</taxon>
    </lineage>
</organism>
<dbReference type="EMBL" id="PKLF01000012">
    <property type="protein sequence ID" value="MBE8613472.1"/>
    <property type="molecule type" value="Genomic_DNA"/>
</dbReference>
<keyword evidence="3 6" id="KW-0489">Methyltransferase</keyword>
<dbReference type="GO" id="GO:0005829">
    <property type="term" value="C:cytosol"/>
    <property type="evidence" value="ECO:0007669"/>
    <property type="project" value="TreeGrafter"/>
</dbReference>
<evidence type="ECO:0000313" key="10">
    <source>
        <dbReference type="EMBL" id="MDS0897353.1"/>
    </source>
</evidence>
<name>A0A2C5TNZ6_MORMO</name>
<dbReference type="InterPro" id="IPR036926">
    <property type="entry name" value="Thymidate_synth/dCMP_Mease_sf"/>
</dbReference>
<evidence type="ECO:0000313" key="11">
    <source>
        <dbReference type="Proteomes" id="UP000650477"/>
    </source>
</evidence>
<feature type="active site" description="Nucleophile" evidence="6">
    <location>
        <position position="188"/>
    </location>
</feature>
<dbReference type="CDD" id="cd00351">
    <property type="entry name" value="TS_Pyrimidine_HMase"/>
    <property type="match status" value="1"/>
</dbReference>
<feature type="domain" description="Thymidylate synthase/dCMP hydroxymethylase" evidence="8">
    <location>
        <begin position="2"/>
        <end position="311"/>
    </location>
</feature>
<dbReference type="GeneID" id="93361801"/>
<dbReference type="NCBIfam" id="TIGR03284">
    <property type="entry name" value="thym_sym"/>
    <property type="match status" value="1"/>
</dbReference>
<evidence type="ECO:0000256" key="6">
    <source>
        <dbReference type="HAMAP-Rule" id="MF_00008"/>
    </source>
</evidence>
<evidence type="ECO:0000256" key="3">
    <source>
        <dbReference type="ARBA" id="ARBA00022603"/>
    </source>
</evidence>
<keyword evidence="5 6" id="KW-0545">Nucleotide biosynthesis</keyword>
<dbReference type="GO" id="GO:0004799">
    <property type="term" value="F:thymidylate synthase activity"/>
    <property type="evidence" value="ECO:0007669"/>
    <property type="project" value="UniProtKB-UniRule"/>
</dbReference>
<dbReference type="PRINTS" id="PR00108">
    <property type="entry name" value="THYMDSNTHASE"/>
</dbReference>
<comment type="pathway">
    <text evidence="6">Pyrimidine metabolism; dTTP biosynthesis.</text>
</comment>
<keyword evidence="2 6" id="KW-0963">Cytoplasm</keyword>
<dbReference type="GO" id="GO:0006231">
    <property type="term" value="P:dTMP biosynthetic process"/>
    <property type="evidence" value="ECO:0007669"/>
    <property type="project" value="UniProtKB-UniRule"/>
</dbReference>
<dbReference type="Proteomes" id="UP001182247">
    <property type="component" value="Unassembled WGS sequence"/>
</dbReference>
<comment type="subunit">
    <text evidence="6">Homodimer.</text>
</comment>
<comment type="function">
    <text evidence="6">Catalyzes the reductive methylation of 2'-deoxyuridine-5'-monophosphate (dUMP) to 2'-deoxythymidine-5'-monophosphate (dTMP) while utilizing 5,10-methylenetetrahydrofolate (mTHF) as the methyl donor and reductant in the reaction, yielding dihydrofolate (DHF) as a by-product. This enzymatic reaction provides an intracellular de novo source of dTMP, an essential precursor for DNA biosynthesis.</text>
</comment>
<comment type="caution">
    <text evidence="6">Lacks conserved residue(s) required for the propagation of feature annotation.</text>
</comment>
<accession>A0A2C5TNZ6</accession>
<comment type="catalytic activity">
    <reaction evidence="6">
        <text>dUMP + (6R)-5,10-methylene-5,6,7,8-tetrahydrofolate = 7,8-dihydrofolate + dTMP</text>
        <dbReference type="Rhea" id="RHEA:12104"/>
        <dbReference type="ChEBI" id="CHEBI:15636"/>
        <dbReference type="ChEBI" id="CHEBI:57451"/>
        <dbReference type="ChEBI" id="CHEBI:63528"/>
        <dbReference type="ChEBI" id="CHEBI:246422"/>
        <dbReference type="EC" id="2.1.1.45"/>
    </reaction>
</comment>
<evidence type="ECO:0000313" key="9">
    <source>
        <dbReference type="EMBL" id="MBE8613472.1"/>
    </source>
</evidence>
<dbReference type="SUPFAM" id="SSF55831">
    <property type="entry name" value="Thymidylate synthase/dCMP hydroxymethylase"/>
    <property type="match status" value="1"/>
</dbReference>
<dbReference type="InterPro" id="IPR023451">
    <property type="entry name" value="Thymidate_synth/dCMP_Mease_dom"/>
</dbReference>
<dbReference type="GO" id="GO:0006235">
    <property type="term" value="P:dTTP biosynthetic process"/>
    <property type="evidence" value="ECO:0007669"/>
    <property type="project" value="UniProtKB-UniRule"/>
</dbReference>
<dbReference type="InterPro" id="IPR020940">
    <property type="entry name" value="Thymidylate_synthase_AS"/>
</dbReference>
<dbReference type="InterPro" id="IPR000398">
    <property type="entry name" value="Thymidylate_synthase"/>
</dbReference>
<dbReference type="Proteomes" id="UP000650477">
    <property type="component" value="Unassembled WGS sequence"/>
</dbReference>
<dbReference type="PANTHER" id="PTHR11548">
    <property type="entry name" value="THYMIDYLATE SYNTHASE 1"/>
    <property type="match status" value="1"/>
</dbReference>
<evidence type="ECO:0000256" key="7">
    <source>
        <dbReference type="PROSITE-ProRule" id="PRU10016"/>
    </source>
</evidence>
<dbReference type="HAMAP" id="MF_00008">
    <property type="entry name" value="Thymidy_synth_bact"/>
    <property type="match status" value="1"/>
</dbReference>
<dbReference type="Pfam" id="PF00303">
    <property type="entry name" value="Thymidylat_synt"/>
    <property type="match status" value="1"/>
</dbReference>
<dbReference type="EC" id="2.1.1.45" evidence="1 6"/>
<dbReference type="InterPro" id="IPR045097">
    <property type="entry name" value="Thymidate_synth/dCMP_Mease"/>
</dbReference>
<keyword evidence="4 6" id="KW-0808">Transferase</keyword>
<reference evidence="9" key="1">
    <citation type="submission" date="2017-12" db="EMBL/GenBank/DDBJ databases">
        <title>Genome sequencing and analysis.</title>
        <authorList>
            <person name="Huang Y.-T."/>
        </authorList>
    </citation>
    <scope>NUCLEOTIDE SEQUENCE</scope>
    <source>
        <strain evidence="9">VGH116</strain>
    </source>
</reference>
<dbReference type="GO" id="GO:0032259">
    <property type="term" value="P:methylation"/>
    <property type="evidence" value="ECO:0007669"/>
    <property type="project" value="UniProtKB-KW"/>
</dbReference>
<gene>
    <name evidence="6 9" type="primary">thyA</name>
    <name evidence="9" type="ORF">CYG68_13845</name>
    <name evidence="10" type="ORF">OSC06_05170</name>
</gene>
<evidence type="ECO:0000256" key="4">
    <source>
        <dbReference type="ARBA" id="ARBA00022679"/>
    </source>
</evidence>
<comment type="subcellular location">
    <subcellularLocation>
        <location evidence="6">Cytoplasm</location>
    </subcellularLocation>
</comment>
<feature type="binding site" description="in other chain" evidence="6">
    <location>
        <begin position="208"/>
        <end position="211"/>
    </location>
    <ligand>
        <name>dUMP</name>
        <dbReference type="ChEBI" id="CHEBI:246422"/>
        <note>ligand shared between dimeric partners</note>
    </ligand>
</feature>
<sequence length="311" mass="35967">MEQYLDIAKRILEEGKWIENKRTGKRCLTIINADFTYHVDKNEFPLVTTRKAFWKAAIAEMLGYLRGYDSAAQFRAIGCNTWNANANENTDWLANPNRKGEDDMGRVYGVQGRQLKVSPTEAQYDLLLSLNDSGDKEGVKTLINELRKNTFDQLRKVYDNLKKGIDDRGEIISFWNPGEFNQGCLRPCMFMHHFSVLDGTLYLNSYQRSCDYALGYVFNAPQCYFLLAIMAQITGLKCGKVYHKVVNLHLYEDQLELMRDVQIARKPFASPKLHINPDIKTLDDLMTWVTTDDFTVTDYQHHDPIKYPFSV</sequence>
<dbReference type="Gene3D" id="3.30.572.10">
    <property type="entry name" value="Thymidylate synthase/dCMP hydroxymethylase domain"/>
    <property type="match status" value="1"/>
</dbReference>
<evidence type="ECO:0000256" key="2">
    <source>
        <dbReference type="ARBA" id="ARBA00022490"/>
    </source>
</evidence>
<comment type="caution">
    <text evidence="9">The sequence shown here is derived from an EMBL/GenBank/DDBJ whole genome shotgun (WGS) entry which is preliminary data.</text>
</comment>
<dbReference type="RefSeq" id="WP_004242187.1">
    <property type="nucleotide sequence ID" value="NZ_ABGYJJ040000001.1"/>
</dbReference>
<dbReference type="UniPathway" id="UPA00575"/>
<comment type="similarity">
    <text evidence="6">Belongs to the thymidylate synthase family. Bacterial-type ThyA subfamily.</text>
</comment>
<dbReference type="PANTHER" id="PTHR11548:SF9">
    <property type="entry name" value="THYMIDYLATE SYNTHASE"/>
    <property type="match status" value="1"/>
</dbReference>
<feature type="binding site" evidence="6">
    <location>
        <position position="310"/>
    </location>
    <ligand>
        <name>(6R)-5,10-methylene-5,6,7,8-tetrahydrofolate</name>
        <dbReference type="ChEBI" id="CHEBI:15636"/>
    </ligand>
</feature>
<proteinExistence type="inferred from homology"/>
<evidence type="ECO:0000256" key="1">
    <source>
        <dbReference type="ARBA" id="ARBA00011947"/>
    </source>
</evidence>
<dbReference type="AlphaFoldDB" id="A0A2C5TNZ6"/>
<feature type="active site" evidence="7">
    <location>
        <position position="188"/>
    </location>
</feature>
<feature type="binding site" description="in other chain" evidence="6">
    <location>
        <position position="22"/>
    </location>
    <ligand>
        <name>dUMP</name>
        <dbReference type="ChEBI" id="CHEBI:246422"/>
        <note>ligand shared between dimeric partners</note>
    </ligand>
</feature>
<feature type="binding site" description="in other chain" evidence="6">
    <location>
        <begin position="249"/>
        <end position="251"/>
    </location>
    <ligand>
        <name>dUMP</name>
        <dbReference type="ChEBI" id="CHEBI:246422"/>
        <note>ligand shared between dimeric partners</note>
    </ligand>
</feature>
<feature type="binding site" evidence="6">
    <location>
        <position position="211"/>
    </location>
    <ligand>
        <name>(6R)-5,10-methylene-5,6,7,8-tetrahydrofolate</name>
        <dbReference type="ChEBI" id="CHEBI:15636"/>
    </ligand>
</feature>
<protein>
    <recommendedName>
        <fullName evidence="1 6">Thymidylate synthase</fullName>
        <shortName evidence="6">TS</shortName>
        <shortName evidence="6">TSase</shortName>
        <ecNumber evidence="1 6">2.1.1.45</ecNumber>
    </recommendedName>
</protein>
<dbReference type="PROSITE" id="PS00091">
    <property type="entry name" value="THYMIDYLATE_SYNTHASE"/>
    <property type="match status" value="1"/>
</dbReference>
<reference evidence="10" key="2">
    <citation type="submission" date="2023-02" db="EMBL/GenBank/DDBJ databases">
        <title>Detection, antimicrobial susceptibility and genomic characterization of NDM-producing species of Morganellaceae, Yersiniaceae, and Enterobacteriaceae other than Klebsiella.</title>
        <authorList>
            <person name="Camargo C.H."/>
            <person name="Sacchi C.T."/>
            <person name="Campos K.R."/>
        </authorList>
    </citation>
    <scope>NUCLEOTIDE SEQUENCE</scope>
    <source>
        <strain evidence="10">1189_21</strain>
    </source>
</reference>
<evidence type="ECO:0000256" key="5">
    <source>
        <dbReference type="ARBA" id="ARBA00022727"/>
    </source>
</evidence>
<dbReference type="EMBL" id="JAPKIY010000008">
    <property type="protein sequence ID" value="MDS0897353.1"/>
    <property type="molecule type" value="Genomic_DNA"/>
</dbReference>